<dbReference type="InterPro" id="IPR016181">
    <property type="entry name" value="Acyl_CoA_acyltransferase"/>
</dbReference>
<dbReference type="InterPro" id="IPR000182">
    <property type="entry name" value="GNAT_dom"/>
</dbReference>
<dbReference type="GO" id="GO:1990189">
    <property type="term" value="F:protein N-terminal-serine acetyltransferase activity"/>
    <property type="evidence" value="ECO:0007669"/>
    <property type="project" value="TreeGrafter"/>
</dbReference>
<dbReference type="Pfam" id="PF13302">
    <property type="entry name" value="Acetyltransf_3"/>
    <property type="match status" value="1"/>
</dbReference>
<gene>
    <name evidence="2" type="ORF">GCM10007140_00830</name>
</gene>
<accession>A0A917AIW8</accession>
<dbReference type="Gene3D" id="3.40.630.30">
    <property type="match status" value="1"/>
</dbReference>
<feature type="domain" description="N-acetyltransferase" evidence="1">
    <location>
        <begin position="17"/>
        <end position="187"/>
    </location>
</feature>
<comment type="caution">
    <text evidence="2">The sequence shown here is derived from an EMBL/GenBank/DDBJ whole genome shotgun (WGS) entry which is preliminary data.</text>
</comment>
<keyword evidence="3" id="KW-1185">Reference proteome</keyword>
<organism evidence="2 3">
    <name type="scientific">Priestia taiwanensis</name>
    <dbReference type="NCBI Taxonomy" id="1347902"/>
    <lineage>
        <taxon>Bacteria</taxon>
        <taxon>Bacillati</taxon>
        <taxon>Bacillota</taxon>
        <taxon>Bacilli</taxon>
        <taxon>Bacillales</taxon>
        <taxon>Bacillaceae</taxon>
        <taxon>Priestia</taxon>
    </lineage>
</organism>
<dbReference type="PANTHER" id="PTHR43441">
    <property type="entry name" value="RIBOSOMAL-PROTEIN-SERINE ACETYLTRANSFERASE"/>
    <property type="match status" value="1"/>
</dbReference>
<dbReference type="SUPFAM" id="SSF55729">
    <property type="entry name" value="Acyl-CoA N-acyltransferases (Nat)"/>
    <property type="match status" value="1"/>
</dbReference>
<dbReference type="AlphaFoldDB" id="A0A917AIW8"/>
<name>A0A917AIW8_9BACI</name>
<evidence type="ECO:0000313" key="3">
    <source>
        <dbReference type="Proteomes" id="UP000605259"/>
    </source>
</evidence>
<dbReference type="GO" id="GO:0008999">
    <property type="term" value="F:protein-N-terminal-alanine acetyltransferase activity"/>
    <property type="evidence" value="ECO:0007669"/>
    <property type="project" value="TreeGrafter"/>
</dbReference>
<sequence length="193" mass="22225">MNPILLDFPSSFDTKRLRIRKPFPGDGEEINAAIRASIDDLKPWLPFAQNIPEVEETEAKFREAHAKFLRREDLCFLIFDKETGHFIGSTGLHRINWDIPKFEIGYWIHSAYRNKGYMTEAVEGLCTFAFSKLQAKRLEIRCDSTNTASRNVAKRLEFTLEGILYHDSLSADKSELRHTCIYAKLADTPEIVV</sequence>
<reference evidence="2" key="1">
    <citation type="journal article" date="2014" name="Int. J. Syst. Evol. Microbiol.">
        <title>Complete genome sequence of Corynebacterium casei LMG S-19264T (=DSM 44701T), isolated from a smear-ripened cheese.</title>
        <authorList>
            <consortium name="US DOE Joint Genome Institute (JGI-PGF)"/>
            <person name="Walter F."/>
            <person name="Albersmeier A."/>
            <person name="Kalinowski J."/>
            <person name="Ruckert C."/>
        </authorList>
    </citation>
    <scope>NUCLEOTIDE SEQUENCE</scope>
    <source>
        <strain evidence="2">CGMCC 1.12698</strain>
    </source>
</reference>
<dbReference type="InterPro" id="IPR051908">
    <property type="entry name" value="Ribosomal_N-acetyltransferase"/>
</dbReference>
<proteinExistence type="predicted"/>
<dbReference type="Proteomes" id="UP000605259">
    <property type="component" value="Unassembled WGS sequence"/>
</dbReference>
<dbReference type="GO" id="GO:0005737">
    <property type="term" value="C:cytoplasm"/>
    <property type="evidence" value="ECO:0007669"/>
    <property type="project" value="TreeGrafter"/>
</dbReference>
<protein>
    <submittedName>
        <fullName evidence="2">Ribosomal-protein-serine acetyltransferase</fullName>
    </submittedName>
</protein>
<dbReference type="PANTHER" id="PTHR43441:SF3">
    <property type="entry name" value="ACETYLTRANSFERASE"/>
    <property type="match status" value="1"/>
</dbReference>
<dbReference type="PROSITE" id="PS51186">
    <property type="entry name" value="GNAT"/>
    <property type="match status" value="1"/>
</dbReference>
<dbReference type="RefSeq" id="WP_188386492.1">
    <property type="nucleotide sequence ID" value="NZ_BMFK01000001.1"/>
</dbReference>
<evidence type="ECO:0000259" key="1">
    <source>
        <dbReference type="PROSITE" id="PS51186"/>
    </source>
</evidence>
<evidence type="ECO:0000313" key="2">
    <source>
        <dbReference type="EMBL" id="GGE54324.1"/>
    </source>
</evidence>
<dbReference type="EMBL" id="BMFK01000001">
    <property type="protein sequence ID" value="GGE54324.1"/>
    <property type="molecule type" value="Genomic_DNA"/>
</dbReference>
<reference evidence="2" key="2">
    <citation type="submission" date="2020-09" db="EMBL/GenBank/DDBJ databases">
        <authorList>
            <person name="Sun Q."/>
            <person name="Zhou Y."/>
        </authorList>
    </citation>
    <scope>NUCLEOTIDE SEQUENCE</scope>
    <source>
        <strain evidence="2">CGMCC 1.12698</strain>
    </source>
</reference>